<evidence type="ECO:0000313" key="2">
    <source>
        <dbReference type="EMBL" id="CAK7906135.1"/>
    </source>
</evidence>
<proteinExistence type="predicted"/>
<protein>
    <submittedName>
        <fullName evidence="2">Uncharacterized protein</fullName>
    </submittedName>
</protein>
<gene>
    <name evidence="2" type="ORF">PM001_LOCUS3270</name>
</gene>
<comment type="caution">
    <text evidence="2">The sequence shown here is derived from an EMBL/GenBank/DDBJ whole genome shotgun (WGS) entry which is preliminary data.</text>
</comment>
<sequence length="125" mass="14051">MNLIQLYRGAIGREVVPANVNVRPGTRNLLWVRKFGHVKRKYRAKDAVVEEDRGESGSRSGMLLDAMEKPKKGAGRSGLQPMPKKKSVRSRNWRHVKKTCKLLRSAQMTKATKAGCSTFARDTTL</sequence>
<organism evidence="2 3">
    <name type="scientific">Peronospora matthiolae</name>
    <dbReference type="NCBI Taxonomy" id="2874970"/>
    <lineage>
        <taxon>Eukaryota</taxon>
        <taxon>Sar</taxon>
        <taxon>Stramenopiles</taxon>
        <taxon>Oomycota</taxon>
        <taxon>Peronosporomycetes</taxon>
        <taxon>Peronosporales</taxon>
        <taxon>Peronosporaceae</taxon>
        <taxon>Peronospora</taxon>
    </lineage>
</organism>
<reference evidence="2" key="1">
    <citation type="submission" date="2024-01" db="EMBL/GenBank/DDBJ databases">
        <authorList>
            <person name="Webb A."/>
        </authorList>
    </citation>
    <scope>NUCLEOTIDE SEQUENCE</scope>
    <source>
        <strain evidence="2">Pm1</strain>
    </source>
</reference>
<feature type="region of interest" description="Disordered" evidence="1">
    <location>
        <begin position="46"/>
        <end position="96"/>
    </location>
</feature>
<feature type="compositionally biased region" description="Basic and acidic residues" evidence="1">
    <location>
        <begin position="46"/>
        <end position="56"/>
    </location>
</feature>
<evidence type="ECO:0000313" key="3">
    <source>
        <dbReference type="Proteomes" id="UP001162060"/>
    </source>
</evidence>
<evidence type="ECO:0000256" key="1">
    <source>
        <dbReference type="SAM" id="MobiDB-lite"/>
    </source>
</evidence>
<dbReference type="Proteomes" id="UP001162060">
    <property type="component" value="Unassembled WGS sequence"/>
</dbReference>
<dbReference type="EMBL" id="CAKLBY020000030">
    <property type="protein sequence ID" value="CAK7906135.1"/>
    <property type="molecule type" value="Genomic_DNA"/>
</dbReference>
<accession>A0AAV1TA92</accession>
<dbReference type="AlphaFoldDB" id="A0AAV1TA92"/>
<name>A0AAV1TA92_9STRA</name>
<feature type="compositionally biased region" description="Basic residues" evidence="1">
    <location>
        <begin position="83"/>
        <end position="96"/>
    </location>
</feature>